<dbReference type="GO" id="GO:0016757">
    <property type="term" value="F:glycosyltransferase activity"/>
    <property type="evidence" value="ECO:0007669"/>
    <property type="project" value="UniProtKB-KW"/>
</dbReference>
<feature type="transmembrane region" description="Helical" evidence="3">
    <location>
        <begin position="85"/>
        <end position="107"/>
    </location>
</feature>
<evidence type="ECO:0000313" key="5">
    <source>
        <dbReference type="EMBL" id="EFG31745.1"/>
    </source>
</evidence>
<dbReference type="Pfam" id="PF00534">
    <property type="entry name" value="Glycos_transf_1"/>
    <property type="match status" value="1"/>
</dbReference>
<reference evidence="5 6" key="1">
    <citation type="submission" date="2010-03" db="EMBL/GenBank/DDBJ databases">
        <authorList>
            <consortium name="The Broad Institute Genome Sequencing Platform"/>
            <person name="Ward D."/>
            <person name="Earl A."/>
            <person name="Feldgarden M."/>
            <person name="Gevers D."/>
            <person name="Young S."/>
            <person name="Zeng Q."/>
            <person name="Koehrsen M."/>
            <person name="Alvarado L."/>
            <person name="Berlin A.M."/>
            <person name="Borenstein D."/>
            <person name="Chapman S.B."/>
            <person name="Chen Z."/>
            <person name="Engels R."/>
            <person name="Freedman E."/>
            <person name="Gellesch M."/>
            <person name="Goldberg J."/>
            <person name="Griggs A."/>
            <person name="Gujja S."/>
            <person name="Heilman E.R."/>
            <person name="Heiman D.I."/>
            <person name="Hepburn T.A."/>
            <person name="Howarth C."/>
            <person name="Jen D."/>
            <person name="Larson L."/>
            <person name="Mehta T."/>
            <person name="Park D."/>
            <person name="Pearson M."/>
            <person name="Richards J."/>
            <person name="Roberts A."/>
            <person name="Saif S."/>
            <person name="Shea T.D."/>
            <person name="Shenoy N."/>
            <person name="Sisk P."/>
            <person name="Stolte C."/>
            <person name="Sykes S.N."/>
            <person name="Walk T."/>
            <person name="White J."/>
            <person name="Yandava C."/>
            <person name="Izard J."/>
            <person name="Baranova O.V."/>
            <person name="Blanton J.M."/>
            <person name="Tanner A.C."/>
            <person name="Dewhirst F."/>
            <person name="Haas B."/>
            <person name="Nusbaum C."/>
            <person name="Birren B."/>
        </authorList>
    </citation>
    <scope>NUCLEOTIDE SEQUENCE [LARGE SCALE GENOMIC DNA]</scope>
    <source>
        <strain evidence="5 6">ATCC 29453</strain>
    </source>
</reference>
<keyword evidence="3" id="KW-1133">Transmembrane helix</keyword>
<organism evidence="5 6">
    <name type="scientific">Simonsiella muelleri ATCC 29453</name>
    <dbReference type="NCBI Taxonomy" id="641147"/>
    <lineage>
        <taxon>Bacteria</taxon>
        <taxon>Pseudomonadati</taxon>
        <taxon>Pseudomonadota</taxon>
        <taxon>Betaproteobacteria</taxon>
        <taxon>Neisseriales</taxon>
        <taxon>Neisseriaceae</taxon>
        <taxon>Simonsiella</taxon>
    </lineage>
</organism>
<reference evidence="5 6" key="2">
    <citation type="submission" date="2011-10" db="EMBL/GenBank/DDBJ databases">
        <title>The Genome Sequence of Simonsiella muelleri ATCC 29453.</title>
        <authorList>
            <consortium name="The Broad Institute Genome Sequencing Platform"/>
            <consortium name="The Broad Institute Genome Sequencing Center for Infectious Disease"/>
            <person name="Earl A."/>
            <person name="Ward D."/>
            <person name="Feldgarden M."/>
            <person name="Gevers D."/>
            <person name="Izard J."/>
            <person name="Baranova O.V."/>
            <person name="Blanton J.M."/>
            <person name="Tanner A.C."/>
            <person name="Dewhirst F."/>
            <person name="Young S.K."/>
            <person name="Zeng Q."/>
            <person name="Gargeya S."/>
            <person name="Fitzgerald M."/>
            <person name="Haas B."/>
            <person name="Abouelleil A."/>
            <person name="Alvarado L."/>
            <person name="Arachchi H.M."/>
            <person name="Berlin A."/>
            <person name="Brown A."/>
            <person name="Chapman S.B."/>
            <person name="Chen Z."/>
            <person name="Dunbar C."/>
            <person name="Freedman E."/>
            <person name="Gearin G."/>
            <person name="Goldberg J."/>
            <person name="Griggs A."/>
            <person name="Gujja S."/>
            <person name="Heiman D."/>
            <person name="Howarth C."/>
            <person name="Larson L."/>
            <person name="Lui A."/>
            <person name="MacDonald P.J.P."/>
            <person name="Montmayeur A."/>
            <person name="Murphy C."/>
            <person name="Neiman D."/>
            <person name="Pearson M."/>
            <person name="Priest M."/>
            <person name="Roberts A."/>
            <person name="Saif S."/>
            <person name="Shea T."/>
            <person name="Shenoy N."/>
            <person name="Sisk P."/>
            <person name="Stolte C."/>
            <person name="Sykes S."/>
            <person name="Wortman J."/>
            <person name="Nusbaum C."/>
            <person name="Birren B."/>
        </authorList>
    </citation>
    <scope>NUCLEOTIDE SEQUENCE [LARGE SCALE GENOMIC DNA]</scope>
    <source>
        <strain evidence="5 6">ATCC 29453</strain>
    </source>
</reference>
<dbReference type="PANTHER" id="PTHR12526:SF629">
    <property type="entry name" value="TEICHURONIC ACID BIOSYNTHESIS GLYCOSYLTRANSFERASE TUAH-RELATED"/>
    <property type="match status" value="1"/>
</dbReference>
<evidence type="ECO:0000259" key="4">
    <source>
        <dbReference type="Pfam" id="PF00534"/>
    </source>
</evidence>
<keyword evidence="6" id="KW-1185">Reference proteome</keyword>
<dbReference type="SUPFAM" id="SSF53756">
    <property type="entry name" value="UDP-Glycosyltransferase/glycogen phosphorylase"/>
    <property type="match status" value="1"/>
</dbReference>
<protein>
    <recommendedName>
        <fullName evidence="4">Glycosyl transferase family 1 domain-containing protein</fullName>
    </recommendedName>
</protein>
<comment type="caution">
    <text evidence="5">The sequence shown here is derived from an EMBL/GenBank/DDBJ whole genome shotgun (WGS) entry which is preliminary data.</text>
</comment>
<keyword evidence="3" id="KW-0472">Membrane</keyword>
<keyword evidence="1" id="KW-0328">Glycosyltransferase</keyword>
<gene>
    <name evidence="5" type="ORF">HMPREF9021_00142</name>
</gene>
<dbReference type="AlphaFoldDB" id="V9H9G7"/>
<accession>V9H9G7</accession>
<dbReference type="CDD" id="cd03820">
    <property type="entry name" value="GT4_AmsD-like"/>
    <property type="match status" value="1"/>
</dbReference>
<name>V9H9G7_9NEIS</name>
<dbReference type="RefSeq" id="WP_002641067.1">
    <property type="nucleotide sequence ID" value="NZ_CP019448.1"/>
</dbReference>
<proteinExistence type="predicted"/>
<feature type="domain" description="Glycosyl transferase family 1" evidence="4">
    <location>
        <begin position="181"/>
        <end position="299"/>
    </location>
</feature>
<evidence type="ECO:0000256" key="3">
    <source>
        <dbReference type="SAM" id="Phobius"/>
    </source>
</evidence>
<evidence type="ECO:0000256" key="1">
    <source>
        <dbReference type="ARBA" id="ARBA00022676"/>
    </source>
</evidence>
<evidence type="ECO:0000256" key="2">
    <source>
        <dbReference type="ARBA" id="ARBA00022679"/>
    </source>
</evidence>
<evidence type="ECO:0000313" key="6">
    <source>
        <dbReference type="Proteomes" id="UP000017813"/>
    </source>
</evidence>
<dbReference type="STRING" id="641147.HMPREF9021_00142"/>
<dbReference type="eggNOG" id="COG0438">
    <property type="taxonomic scope" value="Bacteria"/>
</dbReference>
<keyword evidence="3" id="KW-0812">Transmembrane</keyword>
<dbReference type="KEGG" id="smur:BWP33_01865"/>
<dbReference type="OrthoDB" id="509705at2"/>
<dbReference type="InterPro" id="IPR001296">
    <property type="entry name" value="Glyco_trans_1"/>
</dbReference>
<dbReference type="PANTHER" id="PTHR12526">
    <property type="entry name" value="GLYCOSYLTRANSFERASE"/>
    <property type="match status" value="1"/>
</dbReference>
<dbReference type="EMBL" id="ADCY02000002">
    <property type="protein sequence ID" value="EFG31745.1"/>
    <property type="molecule type" value="Genomic_DNA"/>
</dbReference>
<keyword evidence="2" id="KW-0808">Transferase</keyword>
<dbReference type="Proteomes" id="UP000017813">
    <property type="component" value="Unassembled WGS sequence"/>
</dbReference>
<dbReference type="HOGENOM" id="CLU_009583_0_0_4"/>
<dbReference type="Gene3D" id="3.40.50.2000">
    <property type="entry name" value="Glycogen Phosphorylase B"/>
    <property type="match status" value="2"/>
</dbReference>
<sequence>MKKKICFLIGNLDNYGGTERVTSIIANELIKFKEYEIHILSLRNGLNPFFDLNPLIRINTLYTDDVSMKIHFIETIYKIRKFIKFYSINTLIVVDSISCIFTVPALLGLKVNHICWEHFNFKVNLGTKFRDLGRILAAKYCNHIVTLTQKDKEFWEKHLSFVKINKITPIHNPIINREKCFDLEHKQNYKNILAIGRLSYEKGFDLLLEAWALVCKENLNWNLRIIGSGDCEFALKKLAKDLQIESYVEFIPHTKNINYYYETSSIYCLSSRFEGFPMVLLEALSFDLPIVSFDCDTGPRG</sequence>